<sequence>MEHSTGTTTRTDRHAERQARNDWLITELSRLAAETHDPAEKARYRRTADSLVRLAIAMRS</sequence>
<reference evidence="1 2" key="1">
    <citation type="submission" date="2019-06" db="EMBL/GenBank/DDBJ databases">
        <title>Sequencing the genomes of 1000 actinobacteria strains.</title>
        <authorList>
            <person name="Klenk H.-P."/>
        </authorList>
    </citation>
    <scope>NUCLEOTIDE SEQUENCE [LARGE SCALE GENOMIC DNA]</scope>
    <source>
        <strain evidence="1 2">DSM 17305</strain>
    </source>
</reference>
<dbReference type="AlphaFoldDB" id="A0A542EU63"/>
<evidence type="ECO:0000313" key="1">
    <source>
        <dbReference type="EMBL" id="TQJ18913.1"/>
    </source>
</evidence>
<dbReference type="OrthoDB" id="3830966at2"/>
<protein>
    <submittedName>
        <fullName evidence="1">Uncharacterized protein</fullName>
    </submittedName>
</protein>
<dbReference type="EMBL" id="VFMM01000001">
    <property type="protein sequence ID" value="TQJ18913.1"/>
    <property type="molecule type" value="Genomic_DNA"/>
</dbReference>
<proteinExistence type="predicted"/>
<dbReference type="RefSeq" id="WP_141856532.1">
    <property type="nucleotide sequence ID" value="NZ_BAAAKA010000002.1"/>
</dbReference>
<keyword evidence="2" id="KW-1185">Reference proteome</keyword>
<evidence type="ECO:0000313" key="2">
    <source>
        <dbReference type="Proteomes" id="UP000316298"/>
    </source>
</evidence>
<comment type="caution">
    <text evidence="1">The sequence shown here is derived from an EMBL/GenBank/DDBJ whole genome shotgun (WGS) entry which is preliminary data.</text>
</comment>
<organism evidence="1 2">
    <name type="scientific">Kribbella jejuensis</name>
    <dbReference type="NCBI Taxonomy" id="236068"/>
    <lineage>
        <taxon>Bacteria</taxon>
        <taxon>Bacillati</taxon>
        <taxon>Actinomycetota</taxon>
        <taxon>Actinomycetes</taxon>
        <taxon>Propionibacteriales</taxon>
        <taxon>Kribbellaceae</taxon>
        <taxon>Kribbella</taxon>
    </lineage>
</organism>
<dbReference type="Proteomes" id="UP000316298">
    <property type="component" value="Unassembled WGS sequence"/>
</dbReference>
<gene>
    <name evidence="1" type="ORF">FB475_3067</name>
</gene>
<accession>A0A542EU63</accession>
<name>A0A542EU63_9ACTN</name>